<dbReference type="InterPro" id="IPR036942">
    <property type="entry name" value="Beta-barrel_TonB_sf"/>
</dbReference>
<evidence type="ECO:0000256" key="8">
    <source>
        <dbReference type="ARBA" id="ARBA00023170"/>
    </source>
</evidence>
<keyword evidence="4 10" id="KW-1134">Transmembrane beta strand</keyword>
<evidence type="ECO:0000256" key="10">
    <source>
        <dbReference type="PROSITE-ProRule" id="PRU01360"/>
    </source>
</evidence>
<feature type="domain" description="TonB-dependent receptor-like beta-barrel" evidence="13">
    <location>
        <begin position="272"/>
        <end position="682"/>
    </location>
</feature>
<evidence type="ECO:0000256" key="2">
    <source>
        <dbReference type="ARBA" id="ARBA00009810"/>
    </source>
</evidence>
<dbReference type="EMBL" id="JACHHZ010000007">
    <property type="protein sequence ID" value="MBB6096345.1"/>
    <property type="molecule type" value="Genomic_DNA"/>
</dbReference>
<comment type="similarity">
    <text evidence="2 10 11">Belongs to the TonB-dependent receptor family.</text>
</comment>
<dbReference type="InterPro" id="IPR037066">
    <property type="entry name" value="Plug_dom_sf"/>
</dbReference>
<gene>
    <name evidence="15" type="ORF">HNQ60_005267</name>
</gene>
<keyword evidence="8 15" id="KW-0675">Receptor</keyword>
<dbReference type="InterPro" id="IPR012910">
    <property type="entry name" value="Plug_dom"/>
</dbReference>
<protein>
    <submittedName>
        <fullName evidence="15">Iron complex outermembrane receptor protein</fullName>
    </submittedName>
</protein>
<keyword evidence="7 10" id="KW-0472">Membrane</keyword>
<dbReference type="AlphaFoldDB" id="A0A841HX38"/>
<evidence type="ECO:0000313" key="15">
    <source>
        <dbReference type="EMBL" id="MBB6096345.1"/>
    </source>
</evidence>
<proteinExistence type="inferred from homology"/>
<evidence type="ECO:0000259" key="14">
    <source>
        <dbReference type="Pfam" id="PF07715"/>
    </source>
</evidence>
<dbReference type="Pfam" id="PF00593">
    <property type="entry name" value="TonB_dep_Rec_b-barrel"/>
    <property type="match status" value="1"/>
</dbReference>
<evidence type="ECO:0000256" key="9">
    <source>
        <dbReference type="ARBA" id="ARBA00023237"/>
    </source>
</evidence>
<comment type="subcellular location">
    <subcellularLocation>
        <location evidence="1 10">Cell outer membrane</location>
        <topology evidence="1 10">Multi-pass membrane protein</topology>
    </subcellularLocation>
</comment>
<accession>A0A841HX38</accession>
<feature type="domain" description="TonB-dependent receptor plug" evidence="14">
    <location>
        <begin position="65"/>
        <end position="164"/>
    </location>
</feature>
<evidence type="ECO:0000259" key="13">
    <source>
        <dbReference type="Pfam" id="PF00593"/>
    </source>
</evidence>
<keyword evidence="16" id="KW-1185">Reference proteome</keyword>
<dbReference type="InterPro" id="IPR010105">
    <property type="entry name" value="TonB_sidphr_rcpt"/>
</dbReference>
<dbReference type="CDD" id="cd01347">
    <property type="entry name" value="ligand_gated_channel"/>
    <property type="match status" value="1"/>
</dbReference>
<name>A0A841HX38_9GAMM</name>
<evidence type="ECO:0000313" key="16">
    <source>
        <dbReference type="Proteomes" id="UP000588068"/>
    </source>
</evidence>
<dbReference type="Pfam" id="PF07715">
    <property type="entry name" value="Plug"/>
    <property type="match status" value="1"/>
</dbReference>
<dbReference type="PANTHER" id="PTHR32552:SF82">
    <property type="entry name" value="FCUA PROTEIN"/>
    <property type="match status" value="1"/>
</dbReference>
<dbReference type="NCBIfam" id="TIGR01783">
    <property type="entry name" value="TonB-siderophor"/>
    <property type="match status" value="1"/>
</dbReference>
<dbReference type="Proteomes" id="UP000588068">
    <property type="component" value="Unassembled WGS sequence"/>
</dbReference>
<dbReference type="InterPro" id="IPR039426">
    <property type="entry name" value="TonB-dep_rcpt-like"/>
</dbReference>
<sequence>MARVSDQRLARAVCIALTGLSAVAASAADTSAAPTEVDTVIVNATRIGTSLEEVATSGALGSKKLLDTPFSITVISDEEINRRQANSVAQIFINDPSILSASPSATTAWWGAQIRGLDVMNYYIDGVPFLLSYGGEFPLEPIESVEALKGLTGFMYGFGTPGGAISYTTKKPTEEPLAMMALEYRNDSVFSGQLDAGGRVGDSQAFGYRVNVAGEYGEAYSGADLNRTLVSLAVDYRITSDLEWFANGLYETSKLEHEPLYFYWDMYEDARLPRPTYDYENVRIDNSFYEYDTLMGSTGLRWRINDEWKANLTLGYNEKEHHSNKMFAYVLNEAGDYEGYAYNFAGLLKNYFSRVLVQGEATTGAIRHELVFGIDYQRNTTRWGNDWHWSNDFNGNIYQPQDFVVTRDIDFSLAPLSDDERQTALFASDTLHIGDHWQAMLGGRYTEYEQVDHDHDPTFDSGYDTSEFSPTVALIFKPADYVAIYGSYVEALESGSRVGTDGEPPYMNAGELLPATISKQYELGAKYEHDRLRFTAAAFHVERAAQIDVYRDGDRYLTQDGMTLYDGIEAIGNVNVTHDLTMGLGATFIDPRIDRVSEENAALEGNRPAGAPKRQFVANADYRFPRISGLSVFGTVRYLGDFYYEEANNVLIPDRTIVSTGFEYQAQWGGRRAVITGSINNLLDEKYWDRNTLGEGINGALGVRVYW</sequence>
<dbReference type="Gene3D" id="2.170.130.10">
    <property type="entry name" value="TonB-dependent receptor, plug domain"/>
    <property type="match status" value="1"/>
</dbReference>
<dbReference type="Gene3D" id="2.40.170.20">
    <property type="entry name" value="TonB-dependent receptor, beta-barrel domain"/>
    <property type="match status" value="1"/>
</dbReference>
<feature type="chain" id="PRO_5032633220" evidence="12">
    <location>
        <begin position="28"/>
        <end position="707"/>
    </location>
</feature>
<keyword evidence="9 10" id="KW-0998">Cell outer membrane</keyword>
<dbReference type="SUPFAM" id="SSF56935">
    <property type="entry name" value="Porins"/>
    <property type="match status" value="1"/>
</dbReference>
<evidence type="ECO:0000256" key="7">
    <source>
        <dbReference type="ARBA" id="ARBA00023136"/>
    </source>
</evidence>
<reference evidence="15 16" key="1">
    <citation type="submission" date="2020-08" db="EMBL/GenBank/DDBJ databases">
        <title>Genomic Encyclopedia of Type Strains, Phase IV (KMG-IV): sequencing the most valuable type-strain genomes for metagenomic binning, comparative biology and taxonomic classification.</title>
        <authorList>
            <person name="Goeker M."/>
        </authorList>
    </citation>
    <scope>NUCLEOTIDE SEQUENCE [LARGE SCALE GENOMIC DNA]</scope>
    <source>
        <strain evidence="15 16">DSM 26723</strain>
    </source>
</reference>
<evidence type="ECO:0000256" key="6">
    <source>
        <dbReference type="ARBA" id="ARBA00023077"/>
    </source>
</evidence>
<evidence type="ECO:0000256" key="5">
    <source>
        <dbReference type="ARBA" id="ARBA00022692"/>
    </source>
</evidence>
<keyword evidence="3 10" id="KW-0813">Transport</keyword>
<keyword evidence="12" id="KW-0732">Signal</keyword>
<evidence type="ECO:0000256" key="3">
    <source>
        <dbReference type="ARBA" id="ARBA00022448"/>
    </source>
</evidence>
<dbReference type="GO" id="GO:0009279">
    <property type="term" value="C:cell outer membrane"/>
    <property type="evidence" value="ECO:0007669"/>
    <property type="project" value="UniProtKB-SubCell"/>
</dbReference>
<feature type="signal peptide" evidence="12">
    <location>
        <begin position="1"/>
        <end position="27"/>
    </location>
</feature>
<evidence type="ECO:0000256" key="12">
    <source>
        <dbReference type="SAM" id="SignalP"/>
    </source>
</evidence>
<dbReference type="GO" id="GO:0038023">
    <property type="term" value="F:signaling receptor activity"/>
    <property type="evidence" value="ECO:0007669"/>
    <property type="project" value="InterPro"/>
</dbReference>
<keyword evidence="5 10" id="KW-0812">Transmembrane</keyword>
<organism evidence="15 16">
    <name type="scientific">Povalibacter uvarum</name>
    <dbReference type="NCBI Taxonomy" id="732238"/>
    <lineage>
        <taxon>Bacteria</taxon>
        <taxon>Pseudomonadati</taxon>
        <taxon>Pseudomonadota</taxon>
        <taxon>Gammaproteobacteria</taxon>
        <taxon>Steroidobacterales</taxon>
        <taxon>Steroidobacteraceae</taxon>
        <taxon>Povalibacter</taxon>
    </lineage>
</organism>
<evidence type="ECO:0000256" key="4">
    <source>
        <dbReference type="ARBA" id="ARBA00022452"/>
    </source>
</evidence>
<keyword evidence="6 11" id="KW-0798">TonB box</keyword>
<evidence type="ECO:0000256" key="1">
    <source>
        <dbReference type="ARBA" id="ARBA00004571"/>
    </source>
</evidence>
<comment type="caution">
    <text evidence="15">The sequence shown here is derived from an EMBL/GenBank/DDBJ whole genome shotgun (WGS) entry which is preliminary data.</text>
</comment>
<dbReference type="InterPro" id="IPR000531">
    <property type="entry name" value="Beta-barrel_TonB"/>
</dbReference>
<evidence type="ECO:0000256" key="11">
    <source>
        <dbReference type="RuleBase" id="RU003357"/>
    </source>
</evidence>
<dbReference type="GO" id="GO:0015344">
    <property type="term" value="F:siderophore uptake transmembrane transporter activity"/>
    <property type="evidence" value="ECO:0007669"/>
    <property type="project" value="TreeGrafter"/>
</dbReference>
<dbReference type="RefSeq" id="WP_184335729.1">
    <property type="nucleotide sequence ID" value="NZ_JACHHZ010000007.1"/>
</dbReference>
<dbReference type="GO" id="GO:0015891">
    <property type="term" value="P:siderophore transport"/>
    <property type="evidence" value="ECO:0007669"/>
    <property type="project" value="InterPro"/>
</dbReference>
<dbReference type="PROSITE" id="PS52016">
    <property type="entry name" value="TONB_DEPENDENT_REC_3"/>
    <property type="match status" value="1"/>
</dbReference>
<dbReference type="PANTHER" id="PTHR32552">
    <property type="entry name" value="FERRICHROME IRON RECEPTOR-RELATED"/>
    <property type="match status" value="1"/>
</dbReference>